<sequence>MSSPRRGVGFKERSFLVGGQGEGPTEMRLPYLALSLPTNKLSTKNLPQSSSVDISLQPPTTTMASTSLETHSNGAINNAATMTSPAPVRSNDEPQFRRFPQLPPEIKNMILEAAVNYDPAMVWAEIRLEGQGPQARAKISSGKQKEKSEFQQLFKLAKAFPDFKRFIEHKLGLGVDFKSISKNPGLAVRGAKDLLVFTMEKSSTVMPDNWLQYARQCKRYLRSHGIVAPNVRNIAIRFDQEKLHGLKCRLQCWPTLTDMTRGHMDMKFCPFELAAFAKNFSHVENVFVVVLLKTTHFKTTNLKIKKTKAEVKDFVERKEREARHQGLMTFTDQKRTWVEVKNSHSLNNELISSVTDVFNALKKTREAFIMQDNKIKYPEFPRENVGFRVLMAPYITLTGAKQ</sequence>
<organism evidence="2 3">
    <name type="scientific">Colletotrichum karsti</name>
    <dbReference type="NCBI Taxonomy" id="1095194"/>
    <lineage>
        <taxon>Eukaryota</taxon>
        <taxon>Fungi</taxon>
        <taxon>Dikarya</taxon>
        <taxon>Ascomycota</taxon>
        <taxon>Pezizomycotina</taxon>
        <taxon>Sordariomycetes</taxon>
        <taxon>Hypocreomycetidae</taxon>
        <taxon>Glomerellales</taxon>
        <taxon>Glomerellaceae</taxon>
        <taxon>Colletotrichum</taxon>
        <taxon>Colletotrichum boninense species complex</taxon>
    </lineage>
</organism>
<dbReference type="GeneID" id="62166950"/>
<reference evidence="2" key="2">
    <citation type="submission" date="2020-11" db="EMBL/GenBank/DDBJ databases">
        <title>Whole genome sequencing of Colletotrichum sp.</title>
        <authorList>
            <person name="Li H."/>
        </authorList>
    </citation>
    <scope>NUCLEOTIDE SEQUENCE</scope>
    <source>
        <strain evidence="2">CkLH20</strain>
    </source>
</reference>
<dbReference type="Proteomes" id="UP000781932">
    <property type="component" value="Unassembled WGS sequence"/>
</dbReference>
<reference evidence="2" key="1">
    <citation type="submission" date="2020-03" db="EMBL/GenBank/DDBJ databases">
        <authorList>
            <person name="He L."/>
        </authorList>
    </citation>
    <scope>NUCLEOTIDE SEQUENCE</scope>
    <source>
        <strain evidence="2">CkLH20</strain>
    </source>
</reference>
<feature type="region of interest" description="Disordered" evidence="1">
    <location>
        <begin position="44"/>
        <end position="66"/>
    </location>
</feature>
<dbReference type="OrthoDB" id="4845882at2759"/>
<evidence type="ECO:0000313" key="3">
    <source>
        <dbReference type="Proteomes" id="UP000781932"/>
    </source>
</evidence>
<accession>A0A9P6HY62</accession>
<proteinExistence type="predicted"/>
<comment type="caution">
    <text evidence="2">The sequence shown here is derived from an EMBL/GenBank/DDBJ whole genome shotgun (WGS) entry which is preliminary data.</text>
</comment>
<name>A0A9P6HY62_9PEZI</name>
<protein>
    <submittedName>
        <fullName evidence="2">Uncharacterized protein</fullName>
    </submittedName>
</protein>
<dbReference type="AlphaFoldDB" id="A0A9P6HY62"/>
<dbReference type="RefSeq" id="XP_038740702.1">
    <property type="nucleotide sequence ID" value="XM_038893876.1"/>
</dbReference>
<gene>
    <name evidence="2" type="ORF">CkaCkLH20_11162</name>
</gene>
<dbReference type="EMBL" id="JAATWM020000046">
    <property type="protein sequence ID" value="KAF9871241.1"/>
    <property type="molecule type" value="Genomic_DNA"/>
</dbReference>
<keyword evidence="3" id="KW-1185">Reference proteome</keyword>
<evidence type="ECO:0000256" key="1">
    <source>
        <dbReference type="SAM" id="MobiDB-lite"/>
    </source>
</evidence>
<evidence type="ECO:0000313" key="2">
    <source>
        <dbReference type="EMBL" id="KAF9871241.1"/>
    </source>
</evidence>